<dbReference type="InterPro" id="IPR048254">
    <property type="entry name" value="CDP_ALCOHOL_P_TRANSF_CS"/>
</dbReference>
<evidence type="ECO:0000256" key="14">
    <source>
        <dbReference type="SAM" id="Phobius"/>
    </source>
</evidence>
<dbReference type="OrthoDB" id="9796672at2"/>
<dbReference type="RefSeq" id="WP_092753429.1">
    <property type="nucleotide sequence ID" value="NZ_FOCG01000001.1"/>
</dbReference>
<evidence type="ECO:0000256" key="8">
    <source>
        <dbReference type="ARBA" id="ARBA00023098"/>
    </source>
</evidence>
<evidence type="ECO:0000313" key="15">
    <source>
        <dbReference type="EMBL" id="SEM76222.1"/>
    </source>
</evidence>
<feature type="transmembrane region" description="Helical" evidence="14">
    <location>
        <begin position="147"/>
        <end position="171"/>
    </location>
</feature>
<accession>A0A1H8AZS5</accession>
<dbReference type="InterPro" id="IPR004570">
    <property type="entry name" value="Phosphatidylglycerol_P_synth"/>
</dbReference>
<dbReference type="PROSITE" id="PS00379">
    <property type="entry name" value="CDP_ALCOHOL_P_TRANSF"/>
    <property type="match status" value="1"/>
</dbReference>
<keyword evidence="6 14" id="KW-0812">Transmembrane</keyword>
<feature type="transmembrane region" description="Helical" evidence="14">
    <location>
        <begin position="30"/>
        <end position="47"/>
    </location>
</feature>
<keyword evidence="5 13" id="KW-0808">Transferase</keyword>
<evidence type="ECO:0000256" key="11">
    <source>
        <dbReference type="ARBA" id="ARBA00023264"/>
    </source>
</evidence>
<dbReference type="Gene3D" id="1.20.120.1760">
    <property type="match status" value="1"/>
</dbReference>
<dbReference type="GO" id="GO:0006655">
    <property type="term" value="P:phosphatidylglycerol biosynthetic process"/>
    <property type="evidence" value="ECO:0007669"/>
    <property type="project" value="UniProtKB-UniPathway"/>
</dbReference>
<dbReference type="PANTHER" id="PTHR14269:SF11">
    <property type="entry name" value="CDP-DIACYLGLYCEROL--GLYCEROL-3-PHOSPHATE 3-PHOSPHATIDYLTRANSFERASE"/>
    <property type="match status" value="1"/>
</dbReference>
<dbReference type="AlphaFoldDB" id="A0A1H8AZS5"/>
<dbReference type="GO" id="GO:0016020">
    <property type="term" value="C:membrane"/>
    <property type="evidence" value="ECO:0007669"/>
    <property type="project" value="UniProtKB-SubCell"/>
</dbReference>
<dbReference type="InterPro" id="IPR050324">
    <property type="entry name" value="CDP-alcohol_PTase-I"/>
</dbReference>
<keyword evidence="11" id="KW-1208">Phospholipid metabolism</keyword>
<dbReference type="InterPro" id="IPR043130">
    <property type="entry name" value="CDP-OH_PTrfase_TM_dom"/>
</dbReference>
<keyword evidence="8" id="KW-0443">Lipid metabolism</keyword>
<reference evidence="15 16" key="1">
    <citation type="submission" date="2016-10" db="EMBL/GenBank/DDBJ databases">
        <authorList>
            <person name="de Groot N.N."/>
        </authorList>
    </citation>
    <scope>NUCLEOTIDE SEQUENCE [LARGE SCALE GENOMIC DNA]</scope>
    <source>
        <strain evidence="15 16">CGMCC 1.5070</strain>
    </source>
</reference>
<evidence type="ECO:0000256" key="13">
    <source>
        <dbReference type="RuleBase" id="RU003750"/>
    </source>
</evidence>
<keyword evidence="4" id="KW-0444">Lipid biosynthesis</keyword>
<dbReference type="InterPro" id="IPR000462">
    <property type="entry name" value="CDP-OH_P_trans"/>
</dbReference>
<evidence type="ECO:0000256" key="2">
    <source>
        <dbReference type="ARBA" id="ARBA00004141"/>
    </source>
</evidence>
<comment type="similarity">
    <text evidence="3 13">Belongs to the CDP-alcohol phosphatidyltransferase class-I family.</text>
</comment>
<evidence type="ECO:0000256" key="6">
    <source>
        <dbReference type="ARBA" id="ARBA00022692"/>
    </source>
</evidence>
<keyword evidence="9 14" id="KW-0472">Membrane</keyword>
<dbReference type="GO" id="GO:0008444">
    <property type="term" value="F:CDP-diacylglycerol-glycerol-3-phosphate 3-phosphatidyltransferase activity"/>
    <property type="evidence" value="ECO:0007669"/>
    <property type="project" value="InterPro"/>
</dbReference>
<gene>
    <name evidence="15" type="ORF">SAMN05216180_1638</name>
</gene>
<evidence type="ECO:0000313" key="16">
    <source>
        <dbReference type="Proteomes" id="UP000199158"/>
    </source>
</evidence>
<dbReference type="EMBL" id="FOCG01000001">
    <property type="protein sequence ID" value="SEM76222.1"/>
    <property type="molecule type" value="Genomic_DNA"/>
</dbReference>
<evidence type="ECO:0000256" key="1">
    <source>
        <dbReference type="ARBA" id="ARBA00003973"/>
    </source>
</evidence>
<feature type="transmembrane region" description="Helical" evidence="14">
    <location>
        <begin position="6"/>
        <end position="23"/>
    </location>
</feature>
<keyword evidence="16" id="KW-1185">Reference proteome</keyword>
<comment type="function">
    <text evidence="1">This protein catalyzes the committed step to the synthesis of the acidic phospholipids.</text>
</comment>
<comment type="subcellular location">
    <subcellularLocation>
        <location evidence="2">Membrane</location>
        <topology evidence="2">Multi-pass membrane protein</topology>
    </subcellularLocation>
</comment>
<evidence type="ECO:0000256" key="3">
    <source>
        <dbReference type="ARBA" id="ARBA00010441"/>
    </source>
</evidence>
<dbReference type="PANTHER" id="PTHR14269">
    <property type="entry name" value="CDP-DIACYLGLYCEROL--GLYCEROL-3-PHOSPHATE 3-PHOSPHATIDYLTRANSFERASE-RELATED"/>
    <property type="match status" value="1"/>
</dbReference>
<dbReference type="PIRSF" id="PIRSF000847">
    <property type="entry name" value="Phos_ph_gly_syn"/>
    <property type="match status" value="1"/>
</dbReference>
<evidence type="ECO:0000256" key="10">
    <source>
        <dbReference type="ARBA" id="ARBA00023209"/>
    </source>
</evidence>
<dbReference type="Pfam" id="PF01066">
    <property type="entry name" value="CDP-OH_P_transf"/>
    <property type="match status" value="1"/>
</dbReference>
<proteinExistence type="inferred from homology"/>
<evidence type="ECO:0000256" key="5">
    <source>
        <dbReference type="ARBA" id="ARBA00022679"/>
    </source>
</evidence>
<dbReference type="STRING" id="474960.SAMN05216180_1638"/>
<sequence>MNIPNILSVFRIALIPIFGYVYLNAQEQPWFYVAALILLLSGITDFLDGVIARKFNMITQLGKILDPLADKLTQAAACIMLGIRNPEFWVILALFIIKEIIMLLAGLKIYRRDKELEGSKWFGKLYTVVFYIIMLMIIGFPNLKTQLVFSLLVIMAVFMLFAFFMYIPVFLKLNKKKD</sequence>
<dbReference type="Proteomes" id="UP000199158">
    <property type="component" value="Unassembled WGS sequence"/>
</dbReference>
<evidence type="ECO:0000256" key="12">
    <source>
        <dbReference type="ARBA" id="ARBA00033018"/>
    </source>
</evidence>
<name>A0A1H8AZS5_9FIRM</name>
<evidence type="ECO:0000256" key="4">
    <source>
        <dbReference type="ARBA" id="ARBA00022516"/>
    </source>
</evidence>
<protein>
    <recommendedName>
        <fullName evidence="12">Phosphatidylglycerophosphate synthase</fullName>
    </recommendedName>
</protein>
<feature type="transmembrane region" description="Helical" evidence="14">
    <location>
        <begin position="88"/>
        <end position="110"/>
    </location>
</feature>
<dbReference type="UniPathway" id="UPA00084">
    <property type="reaction ID" value="UER00503"/>
</dbReference>
<organism evidence="15 16">
    <name type="scientific">Hydrogenoanaerobacterium saccharovorans</name>
    <dbReference type="NCBI Taxonomy" id="474960"/>
    <lineage>
        <taxon>Bacteria</taxon>
        <taxon>Bacillati</taxon>
        <taxon>Bacillota</taxon>
        <taxon>Clostridia</taxon>
        <taxon>Eubacteriales</taxon>
        <taxon>Oscillospiraceae</taxon>
        <taxon>Hydrogenoanaerobacterium</taxon>
    </lineage>
</organism>
<feature type="transmembrane region" description="Helical" evidence="14">
    <location>
        <begin position="122"/>
        <end position="141"/>
    </location>
</feature>
<keyword evidence="7 14" id="KW-1133">Transmembrane helix</keyword>
<keyword evidence="10" id="KW-0594">Phospholipid biosynthesis</keyword>
<evidence type="ECO:0000256" key="9">
    <source>
        <dbReference type="ARBA" id="ARBA00023136"/>
    </source>
</evidence>
<evidence type="ECO:0000256" key="7">
    <source>
        <dbReference type="ARBA" id="ARBA00022989"/>
    </source>
</evidence>